<dbReference type="Proteomes" id="UP000039046">
    <property type="component" value="Unassembled WGS sequence"/>
</dbReference>
<dbReference type="AlphaFoldDB" id="A0A0A1TPE3"/>
<evidence type="ECO:0000313" key="3">
    <source>
        <dbReference type="Proteomes" id="UP000039046"/>
    </source>
</evidence>
<dbReference type="EMBL" id="CDHN01000005">
    <property type="protein sequence ID" value="CEJ93510.1"/>
    <property type="molecule type" value="Genomic_DNA"/>
</dbReference>
<evidence type="ECO:0000313" key="2">
    <source>
        <dbReference type="EMBL" id="CEJ93510.1"/>
    </source>
</evidence>
<accession>A0A0A1TPE3</accession>
<evidence type="ECO:0000256" key="1">
    <source>
        <dbReference type="SAM" id="SignalP"/>
    </source>
</evidence>
<gene>
    <name evidence="2" type="ORF">VHEMI09092</name>
</gene>
<dbReference type="HOGENOM" id="CLU_1750990_0_0_1"/>
<feature type="chain" id="PRO_5001980008" evidence="1">
    <location>
        <begin position="28"/>
        <end position="149"/>
    </location>
</feature>
<protein>
    <submittedName>
        <fullName evidence="2">Uncharacterized protein</fullName>
    </submittedName>
</protein>
<keyword evidence="3" id="KW-1185">Reference proteome</keyword>
<reference evidence="2 3" key="1">
    <citation type="journal article" date="2015" name="Genome Announc.">
        <title>Draft Genome Sequence and Gene Annotation of the Entomopathogenic Fungus Verticillium hemipterigenum.</title>
        <authorList>
            <person name="Horn F."/>
            <person name="Habel A."/>
            <person name="Scharf D.H."/>
            <person name="Dworschak J."/>
            <person name="Brakhage A.A."/>
            <person name="Guthke R."/>
            <person name="Hertweck C."/>
            <person name="Linde J."/>
        </authorList>
    </citation>
    <scope>NUCLEOTIDE SEQUENCE [LARGE SCALE GENOMIC DNA]</scope>
</reference>
<sequence length="149" mass="16410">MIFTMKGVAIRVIAMALSVTTILGVNASPAPHLPGPLEARAALSGCDQGDCPDGDFGDFGFDVVHQKGAYTYRYEDSYGGCHPRKAQKFASVIFDTDDGTFNNSWADDPNYVYFDNTLKVYKFEKKYQKLTCSGGDVELWWPGELVSTT</sequence>
<organism evidence="2 3">
    <name type="scientific">[Torrubiella] hemipterigena</name>
    <dbReference type="NCBI Taxonomy" id="1531966"/>
    <lineage>
        <taxon>Eukaryota</taxon>
        <taxon>Fungi</taxon>
        <taxon>Dikarya</taxon>
        <taxon>Ascomycota</taxon>
        <taxon>Pezizomycotina</taxon>
        <taxon>Sordariomycetes</taxon>
        <taxon>Hypocreomycetidae</taxon>
        <taxon>Hypocreales</taxon>
        <taxon>Clavicipitaceae</taxon>
        <taxon>Clavicipitaceae incertae sedis</taxon>
        <taxon>'Torrubiella' clade</taxon>
    </lineage>
</organism>
<keyword evidence="1" id="KW-0732">Signal</keyword>
<proteinExistence type="predicted"/>
<name>A0A0A1TPE3_9HYPO</name>
<feature type="signal peptide" evidence="1">
    <location>
        <begin position="1"/>
        <end position="27"/>
    </location>
</feature>